<evidence type="ECO:0000259" key="6">
    <source>
        <dbReference type="Pfam" id="PF10881"/>
    </source>
</evidence>
<dbReference type="Gene3D" id="3.40.960.10">
    <property type="entry name" value="VSR Endonuclease"/>
    <property type="match status" value="1"/>
</dbReference>
<dbReference type="PANTHER" id="PTHR43788">
    <property type="entry name" value="DNA2/NAM7 HELICASE FAMILY MEMBER"/>
    <property type="match status" value="1"/>
</dbReference>
<dbReference type="InterPro" id="IPR041679">
    <property type="entry name" value="DNA2/NAM7-like_C"/>
</dbReference>
<dbReference type="EMBL" id="AACNSW010000024">
    <property type="protein sequence ID" value="EAL3777164.1"/>
    <property type="molecule type" value="Genomic_DNA"/>
</dbReference>
<evidence type="ECO:0000256" key="4">
    <source>
        <dbReference type="ARBA" id="ARBA00022806"/>
    </source>
</evidence>
<reference evidence="9" key="1">
    <citation type="submission" date="2018-05" db="EMBL/GenBank/DDBJ databases">
        <authorList>
            <consortium name="PulseNet: The National Subtyping Network for Foodborne Disease Surveillance"/>
            <person name="Tarr C.L."/>
            <person name="Trees E."/>
            <person name="Katz L.S."/>
            <person name="Carleton-Romer H.A."/>
            <person name="Stroika S."/>
            <person name="Kucerova Z."/>
            <person name="Roache K.F."/>
            <person name="Sabol A.L."/>
            <person name="Besser J."/>
            <person name="Gerner-Smidt P."/>
        </authorList>
    </citation>
    <scope>NUCLEOTIDE SEQUENCE</scope>
    <source>
        <strain evidence="9">PNUSAC001154</strain>
    </source>
</reference>
<protein>
    <submittedName>
        <fullName evidence="9">DUF2726 domain-containing protein</fullName>
    </submittedName>
</protein>
<feature type="domain" description="DUF2726" evidence="6">
    <location>
        <begin position="764"/>
        <end position="884"/>
    </location>
</feature>
<dbReference type="InterPro" id="IPR041677">
    <property type="entry name" value="DNA2/NAM7_AAA_11"/>
</dbReference>
<dbReference type="CDD" id="cd18808">
    <property type="entry name" value="SF1_C_Upf1"/>
    <property type="match status" value="1"/>
</dbReference>
<dbReference type="PANTHER" id="PTHR43788:SF8">
    <property type="entry name" value="DNA-BINDING PROTEIN SMUBP-2"/>
    <property type="match status" value="1"/>
</dbReference>
<dbReference type="InterPro" id="IPR027417">
    <property type="entry name" value="P-loop_NTPase"/>
</dbReference>
<keyword evidence="3" id="KW-0378">Hydrolase</keyword>
<dbReference type="Pfam" id="PF10881">
    <property type="entry name" value="DUF2726"/>
    <property type="match status" value="1"/>
</dbReference>
<accession>A0A5L8X618</accession>
<dbReference type="CDD" id="cd17934">
    <property type="entry name" value="DEXXQc_Upf1-like"/>
    <property type="match status" value="1"/>
</dbReference>
<dbReference type="GO" id="GO:0016787">
    <property type="term" value="F:hydrolase activity"/>
    <property type="evidence" value="ECO:0007669"/>
    <property type="project" value="UniProtKB-KW"/>
</dbReference>
<dbReference type="GO" id="GO:0043139">
    <property type="term" value="F:5'-3' DNA helicase activity"/>
    <property type="evidence" value="ECO:0007669"/>
    <property type="project" value="TreeGrafter"/>
</dbReference>
<dbReference type="GO" id="GO:0005524">
    <property type="term" value="F:ATP binding"/>
    <property type="evidence" value="ECO:0007669"/>
    <property type="project" value="UniProtKB-KW"/>
</dbReference>
<sequence>MDSIKFLILLNGEDKTESITSIKEQDNLWHITFANTAKTYTYKHDKVIFLTNPQKHAKPEKLGIYNAKFALIFEKYCKIFFDNGTTKLLETTMLLPDTKGCNADVFLYCKELATIVGVKNEENKSLLSKAYNKIDMVAKESALSHYLCASQPHKNDMDSPILSPFGLNASQFQAIYNALESQVSIIEGPPGTGKTQSILNIIANIIFLGKNVAVVSNNNAATDNVFMKLEKYGLTHLCAKLGKKDNIKQFLQNQSHTYPDFAQSITQEEKDTLYQAIQKLNTQAQEIFTLQNAIAKQKSLLSALELEFRHFTMQENLQIYPHFLTSLQKDSALLLKTKIALENTPKGWRYFLLVCKLCLIQHIGNFAFYKLPLQDIIQHFEYAYYVQSIATAKETLTHDTKRLEALRTAQTLEHLQEYSFTLLRESVRIRYDNRTQRPIFSEKDMLNNAEQFCDEYPIIFSTTHAIKNCFGRDFLFDYLIIDEASQVDLVTGVLALSVARNIVIVGDTKQLPNVIDSATSQQIQEITTHYKIPSRYDYAQHSFLSSVCSVLPNAPRVLLKEHYRCHPKIINFCNQKFYDNALVILSEDNGEANVLEVYVSAAGNHARWHYNQREIDIIANEILPSTTIESHEIGIITPYNEQKAHLQNAVGEIEADTVHKYQGREKDLIIIATTDNQSNDFIDDSKMLNVAITRAKKQLKLIVSYDVCHKQNTNINDFIRYITYQSAKPIESKVYSIFDLLYKANAQARELYLKGKRRISQFDSENIAFAFIKDILQQDSYHSLDVLPHIPLAKVIKIDEALTQEEKLYAQNPLTHFDFIIYHIMDKTPLLAVEIDGYAFHHTHKQLNRDRLKDSICKKHNFPLLRLSTTQSAESKRLRDMLQALLNNNGRN</sequence>
<evidence type="ECO:0000313" key="9">
    <source>
        <dbReference type="EMBL" id="EAL3777164.1"/>
    </source>
</evidence>
<dbReference type="Gene3D" id="3.40.50.300">
    <property type="entry name" value="P-loop containing nucleotide triphosphate hydrolases"/>
    <property type="match status" value="3"/>
</dbReference>
<comment type="similarity">
    <text evidence="1">Belongs to the DNA2/NAM7 helicase family.</text>
</comment>
<dbReference type="AlphaFoldDB" id="A0A5L8X618"/>
<feature type="domain" description="DNA2/NAM7 helicase helicase" evidence="7">
    <location>
        <begin position="167"/>
        <end position="517"/>
    </location>
</feature>
<dbReference type="Pfam" id="PF13087">
    <property type="entry name" value="AAA_12"/>
    <property type="match status" value="1"/>
</dbReference>
<dbReference type="SUPFAM" id="SSF52540">
    <property type="entry name" value="P-loop containing nucleoside triphosphate hydrolases"/>
    <property type="match status" value="1"/>
</dbReference>
<feature type="domain" description="DNA2/NAM7 helicase-like C-terminal" evidence="8">
    <location>
        <begin position="549"/>
        <end position="702"/>
    </location>
</feature>
<proteinExistence type="inferred from homology"/>
<dbReference type="InterPro" id="IPR050534">
    <property type="entry name" value="Coronavir_polyprotein_1ab"/>
</dbReference>
<keyword evidence="4" id="KW-0347">Helicase</keyword>
<dbReference type="RefSeq" id="WP_220726281.1">
    <property type="nucleotide sequence ID" value="NZ_CBCXLM010000026.1"/>
</dbReference>
<evidence type="ECO:0000259" key="7">
    <source>
        <dbReference type="Pfam" id="PF13086"/>
    </source>
</evidence>
<comment type="caution">
    <text evidence="9">The sequence shown here is derived from an EMBL/GenBank/DDBJ whole genome shotgun (WGS) entry which is preliminary data.</text>
</comment>
<dbReference type="InterPro" id="IPR047187">
    <property type="entry name" value="SF1_C_Upf1"/>
</dbReference>
<name>A0A5L8X618_CAMUP</name>
<dbReference type="Pfam" id="PF13086">
    <property type="entry name" value="AAA_11"/>
    <property type="match status" value="1"/>
</dbReference>
<keyword evidence="2" id="KW-0547">Nucleotide-binding</keyword>
<evidence type="ECO:0000256" key="5">
    <source>
        <dbReference type="ARBA" id="ARBA00022840"/>
    </source>
</evidence>
<evidence type="ECO:0000259" key="8">
    <source>
        <dbReference type="Pfam" id="PF13087"/>
    </source>
</evidence>
<evidence type="ECO:0000256" key="1">
    <source>
        <dbReference type="ARBA" id="ARBA00007913"/>
    </source>
</evidence>
<evidence type="ECO:0000256" key="3">
    <source>
        <dbReference type="ARBA" id="ARBA00022801"/>
    </source>
</evidence>
<organism evidence="9">
    <name type="scientific">Campylobacter upsaliensis</name>
    <dbReference type="NCBI Taxonomy" id="28080"/>
    <lineage>
        <taxon>Bacteria</taxon>
        <taxon>Pseudomonadati</taxon>
        <taxon>Campylobacterota</taxon>
        <taxon>Epsilonproteobacteria</taxon>
        <taxon>Campylobacterales</taxon>
        <taxon>Campylobacteraceae</taxon>
        <taxon>Campylobacter</taxon>
    </lineage>
</organism>
<keyword evidence="5" id="KW-0067">ATP-binding</keyword>
<evidence type="ECO:0000256" key="2">
    <source>
        <dbReference type="ARBA" id="ARBA00022741"/>
    </source>
</evidence>
<gene>
    <name evidence="9" type="ORF">BSY74_06595</name>
</gene>
<dbReference type="InterPro" id="IPR024402">
    <property type="entry name" value="DUF2726"/>
</dbReference>